<comment type="caution">
    <text evidence="3">The sequence shown here is derived from an EMBL/GenBank/DDBJ whole genome shotgun (WGS) entry which is preliminary data.</text>
</comment>
<keyword evidence="1" id="KW-1133">Transmembrane helix</keyword>
<name>X6M1J8_RETFI</name>
<keyword evidence="1" id="KW-0812">Transmembrane</keyword>
<reference evidence="3 4" key="1">
    <citation type="journal article" date="2013" name="Curr. Biol.">
        <title>The Genome of the Foraminiferan Reticulomyxa filosa.</title>
        <authorList>
            <person name="Glockner G."/>
            <person name="Hulsmann N."/>
            <person name="Schleicher M."/>
            <person name="Noegel A.A."/>
            <person name="Eichinger L."/>
            <person name="Gallinger C."/>
            <person name="Pawlowski J."/>
            <person name="Sierra R."/>
            <person name="Euteneuer U."/>
            <person name="Pillet L."/>
            <person name="Moustafa A."/>
            <person name="Platzer M."/>
            <person name="Groth M."/>
            <person name="Szafranski K."/>
            <person name="Schliwa M."/>
        </authorList>
    </citation>
    <scope>NUCLEOTIDE SEQUENCE [LARGE SCALE GENOMIC DNA]</scope>
</reference>
<accession>X6M1J8</accession>
<keyword evidence="2" id="KW-0732">Signal</keyword>
<keyword evidence="1" id="KW-0472">Membrane</keyword>
<evidence type="ECO:0000313" key="3">
    <source>
        <dbReference type="EMBL" id="ETO07466.1"/>
    </source>
</evidence>
<sequence>MTKTKMILVKKLMVILCVCSQKWKNAFKYFNMFFNDKFLFDSLLEYVFHIANVEEKYYNVVVFFYETNMIQKDKIALMLLNCYSQYLSTILCTSELLFLYVGKHKKTIFENHLFLLHPRNNTYTVKRKIDFSYYILFECLTKKKTQTVVIQLFSIKVTFKCLRYILSQLPQSTYIFWSISTGSVHFIVIIFVDQATNLILQNDHLFQGIDFFVLLTYSKYVHVIIPAKKPELTFEISDWSFDFSIN</sequence>
<protein>
    <submittedName>
        <fullName evidence="3">Uncharacterized protein</fullName>
    </submittedName>
</protein>
<keyword evidence="4" id="KW-1185">Reference proteome</keyword>
<dbReference type="Proteomes" id="UP000023152">
    <property type="component" value="Unassembled WGS sequence"/>
</dbReference>
<proteinExistence type="predicted"/>
<dbReference type="AlphaFoldDB" id="X6M1J8"/>
<feature type="transmembrane region" description="Helical" evidence="1">
    <location>
        <begin position="174"/>
        <end position="192"/>
    </location>
</feature>
<gene>
    <name evidence="3" type="ORF">RFI_29926</name>
</gene>
<feature type="chain" id="PRO_5004975068" evidence="2">
    <location>
        <begin position="21"/>
        <end position="246"/>
    </location>
</feature>
<evidence type="ECO:0000313" key="4">
    <source>
        <dbReference type="Proteomes" id="UP000023152"/>
    </source>
</evidence>
<feature type="signal peptide" evidence="2">
    <location>
        <begin position="1"/>
        <end position="20"/>
    </location>
</feature>
<dbReference type="EMBL" id="ASPP01026141">
    <property type="protein sequence ID" value="ETO07466.1"/>
    <property type="molecule type" value="Genomic_DNA"/>
</dbReference>
<evidence type="ECO:0000256" key="2">
    <source>
        <dbReference type="SAM" id="SignalP"/>
    </source>
</evidence>
<organism evidence="3 4">
    <name type="scientific">Reticulomyxa filosa</name>
    <dbReference type="NCBI Taxonomy" id="46433"/>
    <lineage>
        <taxon>Eukaryota</taxon>
        <taxon>Sar</taxon>
        <taxon>Rhizaria</taxon>
        <taxon>Retaria</taxon>
        <taxon>Foraminifera</taxon>
        <taxon>Monothalamids</taxon>
        <taxon>Reticulomyxidae</taxon>
        <taxon>Reticulomyxa</taxon>
    </lineage>
</organism>
<feature type="transmembrane region" description="Helical" evidence="1">
    <location>
        <begin position="83"/>
        <end position="101"/>
    </location>
</feature>
<evidence type="ECO:0000256" key="1">
    <source>
        <dbReference type="SAM" id="Phobius"/>
    </source>
</evidence>